<evidence type="ECO:0000256" key="4">
    <source>
        <dbReference type="HAMAP-Rule" id="MF_00167"/>
    </source>
</evidence>
<feature type="compositionally biased region" description="Low complexity" evidence="5">
    <location>
        <begin position="49"/>
        <end position="59"/>
    </location>
</feature>
<dbReference type="GO" id="GO:0006402">
    <property type="term" value="P:mRNA catabolic process"/>
    <property type="evidence" value="ECO:0007669"/>
    <property type="project" value="InterPro"/>
</dbReference>
<dbReference type="Proteomes" id="UP000280296">
    <property type="component" value="Unassembled WGS sequence"/>
</dbReference>
<keyword evidence="1 4" id="KW-0963">Cytoplasm</keyword>
<dbReference type="GO" id="GO:0048027">
    <property type="term" value="F:mRNA 5'-UTR binding"/>
    <property type="evidence" value="ECO:0007669"/>
    <property type="project" value="UniProtKB-UniRule"/>
</dbReference>
<comment type="subcellular location">
    <subcellularLocation>
        <location evidence="4">Cytoplasm</location>
    </subcellularLocation>
</comment>
<dbReference type="GO" id="GO:0005829">
    <property type="term" value="C:cytosol"/>
    <property type="evidence" value="ECO:0007669"/>
    <property type="project" value="TreeGrafter"/>
</dbReference>
<dbReference type="InterPro" id="IPR003751">
    <property type="entry name" value="CsrA"/>
</dbReference>
<dbReference type="GO" id="GO:1902208">
    <property type="term" value="P:regulation of bacterial-type flagellum assembly"/>
    <property type="evidence" value="ECO:0007669"/>
    <property type="project" value="UniProtKB-UniRule"/>
</dbReference>
<dbReference type="RefSeq" id="WP_126725075.1">
    <property type="nucleotide sequence ID" value="NZ_RYZH01000015.1"/>
</dbReference>
<name>A0A432MKK3_9BACT</name>
<reference evidence="6 7" key="2">
    <citation type="submission" date="2019-01" db="EMBL/GenBank/DDBJ databases">
        <title>Tautonia sociabilis, a novel thermotolerant planctomycete of Isosphaeraceae family, isolated from a 4000 m deep subterranean habitat.</title>
        <authorList>
            <person name="Kovaleva O.L."/>
            <person name="Elcheninov A.G."/>
            <person name="Van Heerden E."/>
            <person name="Toshchakov S.V."/>
            <person name="Novikov A."/>
            <person name="Bonch-Osmolovskaya E.A."/>
            <person name="Kublanov I.V."/>
        </authorList>
    </citation>
    <scope>NUCLEOTIDE SEQUENCE [LARGE SCALE GENOMIC DNA]</scope>
    <source>
        <strain evidence="6 7">GM2012</strain>
    </source>
</reference>
<protein>
    <recommendedName>
        <fullName evidence="4">Translational regulator CsrA</fullName>
    </recommendedName>
</protein>
<dbReference type="GO" id="GO:0044781">
    <property type="term" value="P:bacterial-type flagellum organization"/>
    <property type="evidence" value="ECO:0007669"/>
    <property type="project" value="UniProtKB-KW"/>
</dbReference>
<comment type="caution">
    <text evidence="6">The sequence shown here is derived from an EMBL/GenBank/DDBJ whole genome shotgun (WGS) entry which is preliminary data.</text>
</comment>
<dbReference type="AlphaFoldDB" id="A0A432MKK3"/>
<sequence>MLVLSRKVGERVLIGGSVVVTIVAAQGRSVRLGVEAPRTVEVLREELAAGAKGPEARPGAAGGEHEGRAREVSLDGRRSRA</sequence>
<dbReference type="InterPro" id="IPR036107">
    <property type="entry name" value="CsrA_sf"/>
</dbReference>
<proteinExistence type="inferred from homology"/>
<dbReference type="HAMAP" id="MF_00167">
    <property type="entry name" value="CsrA"/>
    <property type="match status" value="1"/>
</dbReference>
<keyword evidence="4" id="KW-0678">Repressor</keyword>
<keyword evidence="2 4" id="KW-0810">Translation regulation</keyword>
<comment type="similarity">
    <text evidence="4">Belongs to the CsrA/RsmA family.</text>
</comment>
<comment type="subunit">
    <text evidence="4">Homodimer; the beta-strands of each monomer intercalate to form a hydrophobic core, while the alpha-helices form wings that extend away from the core.</text>
</comment>
<dbReference type="PANTHER" id="PTHR34984:SF1">
    <property type="entry name" value="CARBON STORAGE REGULATOR"/>
    <property type="match status" value="1"/>
</dbReference>
<dbReference type="SUPFAM" id="SSF117130">
    <property type="entry name" value="CsrA-like"/>
    <property type="match status" value="1"/>
</dbReference>
<evidence type="ECO:0000256" key="1">
    <source>
        <dbReference type="ARBA" id="ARBA00022490"/>
    </source>
</evidence>
<evidence type="ECO:0000313" key="7">
    <source>
        <dbReference type="Proteomes" id="UP000280296"/>
    </source>
</evidence>
<dbReference type="Gene3D" id="2.60.40.4380">
    <property type="entry name" value="Translational regulator CsrA"/>
    <property type="match status" value="1"/>
</dbReference>
<reference evidence="6 7" key="1">
    <citation type="submission" date="2018-12" db="EMBL/GenBank/DDBJ databases">
        <authorList>
            <person name="Toschakov S.V."/>
        </authorList>
    </citation>
    <scope>NUCLEOTIDE SEQUENCE [LARGE SCALE GENOMIC DNA]</scope>
    <source>
        <strain evidence="6 7">GM2012</strain>
    </source>
</reference>
<keyword evidence="3 4" id="KW-0694">RNA-binding</keyword>
<organism evidence="6 7">
    <name type="scientific">Tautonia sociabilis</name>
    <dbReference type="NCBI Taxonomy" id="2080755"/>
    <lineage>
        <taxon>Bacteria</taxon>
        <taxon>Pseudomonadati</taxon>
        <taxon>Planctomycetota</taxon>
        <taxon>Planctomycetia</taxon>
        <taxon>Isosphaerales</taxon>
        <taxon>Isosphaeraceae</taxon>
        <taxon>Tautonia</taxon>
    </lineage>
</organism>
<evidence type="ECO:0000313" key="6">
    <source>
        <dbReference type="EMBL" id="RUL87954.1"/>
    </source>
</evidence>
<comment type="function">
    <text evidence="4">A translational regulator that binds mRNA to regulate translation initiation and/or mRNA stability. Usually binds in the 5'-UTR at or near the Shine-Dalgarno sequence preventing ribosome-binding, thus repressing translation. Its main target seems to be the major flagellin gene, while its function is anatagonized by FliW.</text>
</comment>
<dbReference type="GO" id="GO:0045947">
    <property type="term" value="P:negative regulation of translational initiation"/>
    <property type="evidence" value="ECO:0007669"/>
    <property type="project" value="UniProtKB-UniRule"/>
</dbReference>
<accession>A0A432MKK3</accession>
<dbReference type="EMBL" id="RYZH01000015">
    <property type="protein sequence ID" value="RUL87954.1"/>
    <property type="molecule type" value="Genomic_DNA"/>
</dbReference>
<dbReference type="Pfam" id="PF02599">
    <property type="entry name" value="CsrA"/>
    <property type="match status" value="1"/>
</dbReference>
<evidence type="ECO:0000256" key="2">
    <source>
        <dbReference type="ARBA" id="ARBA00022845"/>
    </source>
</evidence>
<feature type="region of interest" description="Disordered" evidence="5">
    <location>
        <begin position="49"/>
        <end position="81"/>
    </location>
</feature>
<feature type="compositionally biased region" description="Basic and acidic residues" evidence="5">
    <location>
        <begin position="63"/>
        <end position="81"/>
    </location>
</feature>
<evidence type="ECO:0000256" key="3">
    <source>
        <dbReference type="ARBA" id="ARBA00022884"/>
    </source>
</evidence>
<gene>
    <name evidence="4" type="primary">csrA</name>
    <name evidence="6" type="ORF">TsocGM_09525</name>
</gene>
<evidence type="ECO:0000256" key="5">
    <source>
        <dbReference type="SAM" id="MobiDB-lite"/>
    </source>
</evidence>
<keyword evidence="4" id="KW-1005">Bacterial flagellum biogenesis</keyword>
<dbReference type="GO" id="GO:0006109">
    <property type="term" value="P:regulation of carbohydrate metabolic process"/>
    <property type="evidence" value="ECO:0007669"/>
    <property type="project" value="InterPro"/>
</dbReference>
<dbReference type="PANTHER" id="PTHR34984">
    <property type="entry name" value="CARBON STORAGE REGULATOR"/>
    <property type="match status" value="1"/>
</dbReference>
<keyword evidence="7" id="KW-1185">Reference proteome</keyword>
<dbReference type="OrthoDB" id="289081at2"/>